<dbReference type="GO" id="GO:0042162">
    <property type="term" value="F:telomeric DNA binding"/>
    <property type="evidence" value="ECO:0007669"/>
    <property type="project" value="InterPro"/>
</dbReference>
<reference evidence="11 12" key="1">
    <citation type="journal article" date="2022" name="DNA Res.">
        <title>Genome analysis of five recently described species of the CUG-Ser clade uncovers Candida theae as a new hybrid lineage with pathogenic potential in the Candida parapsilosis species complex.</title>
        <authorList>
            <person name="Mixao V."/>
            <person name="Del Olmo V."/>
            <person name="Hegedusova E."/>
            <person name="Saus E."/>
            <person name="Pryszcz L."/>
            <person name="Cillingova A."/>
            <person name="Nosek J."/>
            <person name="Gabaldon T."/>
        </authorList>
    </citation>
    <scope>NUCLEOTIDE SEQUENCE [LARGE SCALE GENOMIC DNA]</scope>
    <source>
        <strain evidence="11 12">CBS 12239</strain>
    </source>
</reference>
<dbReference type="AlphaFoldDB" id="A0AAD5G147"/>
<gene>
    <name evidence="11" type="ORF">KGF57_000171</name>
</gene>
<dbReference type="Pfam" id="PF10341">
    <property type="entry name" value="TPP1"/>
    <property type="match status" value="1"/>
</dbReference>
<keyword evidence="5" id="KW-0539">Nucleus</keyword>
<keyword evidence="3" id="KW-0158">Chromosome</keyword>
<dbReference type="GO" id="GO:0005697">
    <property type="term" value="C:telomerase holoenzyme complex"/>
    <property type="evidence" value="ECO:0007669"/>
    <property type="project" value="InterPro"/>
</dbReference>
<accession>A0AAD5G147</accession>
<comment type="similarity">
    <text evidence="6">Belongs to the EST3 family.</text>
</comment>
<evidence type="ECO:0000259" key="10">
    <source>
        <dbReference type="Pfam" id="PF10341"/>
    </source>
</evidence>
<proteinExistence type="inferred from homology"/>
<keyword evidence="4" id="KW-0779">Telomere</keyword>
<dbReference type="GeneID" id="76148231"/>
<dbReference type="Gene3D" id="2.40.50.960">
    <property type="match status" value="1"/>
</dbReference>
<dbReference type="InterPro" id="IPR019437">
    <property type="entry name" value="TPP1/Est3"/>
</dbReference>
<evidence type="ECO:0000256" key="4">
    <source>
        <dbReference type="ARBA" id="ARBA00022895"/>
    </source>
</evidence>
<evidence type="ECO:0000256" key="3">
    <source>
        <dbReference type="ARBA" id="ARBA00022454"/>
    </source>
</evidence>
<evidence type="ECO:0000313" key="12">
    <source>
        <dbReference type="Proteomes" id="UP001204833"/>
    </source>
</evidence>
<name>A0AAD5G147_9ASCO</name>
<sequence>MGTSSFPSSSSRDQRKLLYQKYGYDINKIIRTHEKLETTITRAKNNNNNDDDDDDDDAYNIINEKSDKLDFQSLLSQEPMDHATGRRRRKKRKEQGFRNFTKVSRSFRHQEDFPSRDLKSTWLLKTLLKYLKYRSRRLDPYITKWFTSNPDSSSSSTEKNTFLLRIVDFGESAPNGDVTAILGDSTHKICAVFPAKTIFDHIAQHGGLPFHNNAYSINNYISISKANCRFSSLEFIKTHFGTKLNYIDSKIRYCVLQVLQFKFMYSVEYLMASRIDGAPPLEQVVNDNGSQYVVYDYEDFDLNVAGGGGKDALPKFDKSELKSVYNNEFYQKLCYLASSER</sequence>
<dbReference type="GO" id="GO:0000781">
    <property type="term" value="C:chromosome, telomeric region"/>
    <property type="evidence" value="ECO:0007669"/>
    <property type="project" value="UniProtKB-SubCell"/>
</dbReference>
<evidence type="ECO:0000256" key="2">
    <source>
        <dbReference type="ARBA" id="ARBA00004574"/>
    </source>
</evidence>
<evidence type="ECO:0000256" key="1">
    <source>
        <dbReference type="ARBA" id="ARBA00004123"/>
    </source>
</evidence>
<dbReference type="Proteomes" id="UP001204833">
    <property type="component" value="Unassembled WGS sequence"/>
</dbReference>
<comment type="function">
    <text evidence="8">Component of the telomerase complex involved in telomere replication. Stimulates RNA/DNA heteroduplex unwinding which favors the telomere replication by the telomerase.</text>
</comment>
<evidence type="ECO:0000256" key="6">
    <source>
        <dbReference type="ARBA" id="ARBA00023777"/>
    </source>
</evidence>
<protein>
    <recommendedName>
        <fullName evidence="7">Telomere replication protein EST3</fullName>
    </recommendedName>
</protein>
<evidence type="ECO:0000256" key="9">
    <source>
        <dbReference type="SAM" id="MobiDB-lite"/>
    </source>
</evidence>
<evidence type="ECO:0000256" key="8">
    <source>
        <dbReference type="ARBA" id="ARBA00024878"/>
    </source>
</evidence>
<evidence type="ECO:0000256" key="7">
    <source>
        <dbReference type="ARBA" id="ARBA00023906"/>
    </source>
</evidence>
<keyword evidence="12" id="KW-1185">Reference proteome</keyword>
<organism evidence="11 12">
    <name type="scientific">Candida theae</name>
    <dbReference type="NCBI Taxonomy" id="1198502"/>
    <lineage>
        <taxon>Eukaryota</taxon>
        <taxon>Fungi</taxon>
        <taxon>Dikarya</taxon>
        <taxon>Ascomycota</taxon>
        <taxon>Saccharomycotina</taxon>
        <taxon>Pichiomycetes</taxon>
        <taxon>Debaryomycetaceae</taxon>
        <taxon>Candida/Lodderomyces clade</taxon>
        <taxon>Candida</taxon>
    </lineage>
</organism>
<dbReference type="EMBL" id="JAIHNG010000013">
    <property type="protein sequence ID" value="KAI5968477.1"/>
    <property type="molecule type" value="Genomic_DNA"/>
</dbReference>
<comment type="caution">
    <text evidence="11">The sequence shown here is derived from an EMBL/GenBank/DDBJ whole genome shotgun (WGS) entry which is preliminary data.</text>
</comment>
<evidence type="ECO:0000256" key="5">
    <source>
        <dbReference type="ARBA" id="ARBA00023242"/>
    </source>
</evidence>
<evidence type="ECO:0000313" key="11">
    <source>
        <dbReference type="EMBL" id="KAI5968477.1"/>
    </source>
</evidence>
<comment type="subcellular location">
    <subcellularLocation>
        <location evidence="2">Chromosome</location>
        <location evidence="2">Telomere</location>
    </subcellularLocation>
    <subcellularLocation>
        <location evidence="1">Nucleus</location>
    </subcellularLocation>
</comment>
<feature type="region of interest" description="Disordered" evidence="9">
    <location>
        <begin position="73"/>
        <end position="95"/>
    </location>
</feature>
<feature type="domain" description="Shelterin complex subunit TPP1/Est3" evidence="10">
    <location>
        <begin position="120"/>
        <end position="274"/>
    </location>
</feature>
<dbReference type="RefSeq" id="XP_051611356.1">
    <property type="nucleotide sequence ID" value="XM_051750944.1"/>
</dbReference>
<dbReference type="GO" id="GO:0007004">
    <property type="term" value="P:telomere maintenance via telomerase"/>
    <property type="evidence" value="ECO:0007669"/>
    <property type="project" value="InterPro"/>
</dbReference>